<dbReference type="EMBL" id="SMAO01000001">
    <property type="protein sequence ID" value="TCT24122.1"/>
    <property type="molecule type" value="Genomic_DNA"/>
</dbReference>
<name>A0A4V2V293_9GAMM</name>
<evidence type="ECO:0000313" key="2">
    <source>
        <dbReference type="Proteomes" id="UP000295717"/>
    </source>
</evidence>
<dbReference type="RefSeq" id="WP_132975271.1">
    <property type="nucleotide sequence ID" value="NZ_SMAO01000001.1"/>
</dbReference>
<comment type="caution">
    <text evidence="1">The sequence shown here is derived from an EMBL/GenBank/DDBJ whole genome shotgun (WGS) entry which is preliminary data.</text>
</comment>
<proteinExistence type="predicted"/>
<accession>A0A4V2V293</accession>
<dbReference type="AlphaFoldDB" id="A0A4V2V293"/>
<protein>
    <submittedName>
        <fullName evidence="1">Uncharacterized protein</fullName>
    </submittedName>
</protein>
<keyword evidence="2" id="KW-1185">Reference proteome</keyword>
<sequence>MMLGQGVSFSTAALVADSLSWPISPALLVGFLPAFRHQQTGEVRLCQFIDGRVASMHLLDSLPADWVAVRDGRGRPTVLIAAIEAGYLRGDAFWTLGDLMHPGLDG</sequence>
<evidence type="ECO:0000313" key="1">
    <source>
        <dbReference type="EMBL" id="TCT24122.1"/>
    </source>
</evidence>
<gene>
    <name evidence="1" type="ORF">EDC35_101442</name>
</gene>
<dbReference type="Proteomes" id="UP000295717">
    <property type="component" value="Unassembled WGS sequence"/>
</dbReference>
<reference evidence="1 2" key="1">
    <citation type="submission" date="2019-03" db="EMBL/GenBank/DDBJ databases">
        <title>Genomic Encyclopedia of Type Strains, Phase IV (KMG-IV): sequencing the most valuable type-strain genomes for metagenomic binning, comparative biology and taxonomic classification.</title>
        <authorList>
            <person name="Goeker M."/>
        </authorList>
    </citation>
    <scope>NUCLEOTIDE SEQUENCE [LARGE SCALE GENOMIC DNA]</scope>
    <source>
        <strain evidence="1 2">DSM 13587</strain>
    </source>
</reference>
<organism evidence="1 2">
    <name type="scientific">Thiobaca trueperi</name>
    <dbReference type="NCBI Taxonomy" id="127458"/>
    <lineage>
        <taxon>Bacteria</taxon>
        <taxon>Pseudomonadati</taxon>
        <taxon>Pseudomonadota</taxon>
        <taxon>Gammaproteobacteria</taxon>
        <taxon>Chromatiales</taxon>
        <taxon>Chromatiaceae</taxon>
        <taxon>Thiobaca</taxon>
    </lineage>
</organism>
<dbReference type="OrthoDB" id="5795260at2"/>